<sequence length="429" mass="48850">MLLLSHDFRPLGGSLPAIASLNASYSLSLPSPYYPPLPPGERKAFSDVRRTFCLFVTFDLLFITLLWIIELNISKSIWTSLENEVVHYNFKSSFFDIFLLAVFRFLCLQLGYAAFRLRHWWVIAITTLVTSAFLIAKVIWSDLFSQNAFGYVLPITSFVVAWLETWFLDFKVLTQEAEDERAYLAAVNAACEPAPLICPRPVSDGQFYSPPESLAGNDKQFIRQGREAMAVVEQILTQEENWKFEKTNELGDAVYTLEIPFHGKTFILKALLQCTAELVYQEVILQPEKMVQWNRTVSVCQILQRVDDNTMVSYDVSAGAAGGVVSPRDFVNVRRVERRRDCYISAGMATNHSSKPPHSRYVRGENGPGGFVVLKSSSNPSVCTFIWVLNTDLKGRLPRYLIHQSLAATMFEFMSHLRQRINEVYVSYR</sequence>
<organism evidence="16 17">
    <name type="scientific">Sinocyclocheilus rhinocerous</name>
    <dbReference type="NCBI Taxonomy" id="307959"/>
    <lineage>
        <taxon>Eukaryota</taxon>
        <taxon>Metazoa</taxon>
        <taxon>Chordata</taxon>
        <taxon>Craniata</taxon>
        <taxon>Vertebrata</taxon>
        <taxon>Euteleostomi</taxon>
        <taxon>Actinopterygii</taxon>
        <taxon>Neopterygii</taxon>
        <taxon>Teleostei</taxon>
        <taxon>Ostariophysi</taxon>
        <taxon>Cypriniformes</taxon>
        <taxon>Cyprinidae</taxon>
        <taxon>Cyprininae</taxon>
        <taxon>Sinocyclocheilus</taxon>
    </lineage>
</organism>
<keyword evidence="13" id="KW-1133">Transmembrane helix</keyword>
<feature type="transmembrane region" description="Helical" evidence="13">
    <location>
        <begin position="119"/>
        <end position="136"/>
    </location>
</feature>
<reference evidence="16" key="2">
    <citation type="submission" date="2025-09" db="UniProtKB">
        <authorList>
            <consortium name="Ensembl"/>
        </authorList>
    </citation>
    <scope>IDENTIFICATION</scope>
</reference>
<evidence type="ECO:0000256" key="11">
    <source>
        <dbReference type="ARBA" id="ARBA00032621"/>
    </source>
</evidence>
<keyword evidence="5" id="KW-0597">Phosphoprotein</keyword>
<evidence type="ECO:0000313" key="17">
    <source>
        <dbReference type="Proteomes" id="UP000472270"/>
    </source>
</evidence>
<gene>
    <name evidence="16" type="primary">stard3</name>
</gene>
<evidence type="ECO:0000256" key="1">
    <source>
        <dbReference type="ARBA" id="ARBA00004107"/>
    </source>
</evidence>
<keyword evidence="17" id="KW-1185">Reference proteome</keyword>
<feature type="domain" description="START" evidence="14">
    <location>
        <begin position="226"/>
        <end position="426"/>
    </location>
</feature>
<dbReference type="PROSITE" id="PS51439">
    <property type="entry name" value="MENTAL"/>
    <property type="match status" value="1"/>
</dbReference>
<dbReference type="PANTHER" id="PTHR46121">
    <property type="entry name" value="STEROIDOGENIC ACUTE REGULATORY PROTEIN-LIKE"/>
    <property type="match status" value="1"/>
</dbReference>
<dbReference type="GO" id="GO:0099044">
    <property type="term" value="P:vesicle tethering to endoplasmic reticulum"/>
    <property type="evidence" value="ECO:0007669"/>
    <property type="project" value="TreeGrafter"/>
</dbReference>
<dbReference type="InterPro" id="IPR002913">
    <property type="entry name" value="START_lipid-bd_dom"/>
</dbReference>
<dbReference type="Pfam" id="PF01852">
    <property type="entry name" value="START"/>
    <property type="match status" value="1"/>
</dbReference>
<dbReference type="AlphaFoldDB" id="A0A673G168"/>
<evidence type="ECO:0000256" key="5">
    <source>
        <dbReference type="ARBA" id="ARBA00022553"/>
    </source>
</evidence>
<comment type="subcellular location">
    <subcellularLocation>
        <location evidence="1">Late endosome membrane</location>
        <topology evidence="1">Multi-pass membrane protein</topology>
    </subcellularLocation>
</comment>
<dbReference type="InterPro" id="IPR000799">
    <property type="entry name" value="StAR-like"/>
</dbReference>
<evidence type="ECO:0000256" key="2">
    <source>
        <dbReference type="ARBA" id="ARBA00010909"/>
    </source>
</evidence>
<dbReference type="Gene3D" id="3.30.530.20">
    <property type="match status" value="1"/>
</dbReference>
<proteinExistence type="inferred from homology"/>
<name>A0A673G168_9TELE</name>
<evidence type="ECO:0000256" key="13">
    <source>
        <dbReference type="SAM" id="Phobius"/>
    </source>
</evidence>
<keyword evidence="10 13" id="KW-0472">Membrane</keyword>
<feature type="domain" description="MENTAL" evidence="15">
    <location>
        <begin position="45"/>
        <end position="217"/>
    </location>
</feature>
<evidence type="ECO:0000256" key="12">
    <source>
        <dbReference type="ARBA" id="ARBA00034049"/>
    </source>
</evidence>
<dbReference type="GO" id="GO:0030301">
    <property type="term" value="P:cholesterol transport"/>
    <property type="evidence" value="ECO:0007669"/>
    <property type="project" value="TreeGrafter"/>
</dbReference>
<dbReference type="GO" id="GO:0120020">
    <property type="term" value="F:cholesterol transfer activity"/>
    <property type="evidence" value="ECO:0007669"/>
    <property type="project" value="InterPro"/>
</dbReference>
<dbReference type="InterPro" id="IPR019498">
    <property type="entry name" value="MENTAL"/>
</dbReference>
<evidence type="ECO:0000256" key="3">
    <source>
        <dbReference type="ARBA" id="ARBA00020514"/>
    </source>
</evidence>
<dbReference type="InterPro" id="IPR051869">
    <property type="entry name" value="STARD3"/>
</dbReference>
<dbReference type="GO" id="GO:0005765">
    <property type="term" value="C:lysosomal membrane"/>
    <property type="evidence" value="ECO:0007669"/>
    <property type="project" value="TreeGrafter"/>
</dbReference>
<dbReference type="InterPro" id="IPR023393">
    <property type="entry name" value="START-like_dom_sf"/>
</dbReference>
<dbReference type="CDD" id="cd08906">
    <property type="entry name" value="START_STARD3-like"/>
    <property type="match status" value="1"/>
</dbReference>
<evidence type="ECO:0000256" key="8">
    <source>
        <dbReference type="ARBA" id="ARBA00023055"/>
    </source>
</evidence>
<keyword evidence="6 13" id="KW-0812">Transmembrane</keyword>
<evidence type="ECO:0000259" key="15">
    <source>
        <dbReference type="PROSITE" id="PS51439"/>
    </source>
</evidence>
<keyword evidence="8" id="KW-0445">Lipid transport</keyword>
<comment type="similarity">
    <text evidence="2">Belongs to the STARD3 family.</text>
</comment>
<dbReference type="PANTHER" id="PTHR46121:SF2">
    <property type="entry name" value="STAR-RELATED LIPID TRANSFER PROTEIN 3"/>
    <property type="match status" value="1"/>
</dbReference>
<dbReference type="SUPFAM" id="SSF55961">
    <property type="entry name" value="Bet v1-like"/>
    <property type="match status" value="1"/>
</dbReference>
<evidence type="ECO:0000259" key="14">
    <source>
        <dbReference type="PROSITE" id="PS50848"/>
    </source>
</evidence>
<dbReference type="SMART" id="SM00234">
    <property type="entry name" value="START"/>
    <property type="match status" value="1"/>
</dbReference>
<feature type="transmembrane region" description="Helical" evidence="13">
    <location>
        <begin position="52"/>
        <end position="73"/>
    </location>
</feature>
<dbReference type="GO" id="GO:0015485">
    <property type="term" value="F:cholesterol binding"/>
    <property type="evidence" value="ECO:0007669"/>
    <property type="project" value="InterPro"/>
</dbReference>
<dbReference type="Ensembl" id="ENSSRHT00000005745.1">
    <property type="protein sequence ID" value="ENSSRHP00000005540.1"/>
    <property type="gene ID" value="ENSSRHG00000002606.1"/>
</dbReference>
<dbReference type="PROSITE" id="PS50848">
    <property type="entry name" value="START"/>
    <property type="match status" value="1"/>
</dbReference>
<evidence type="ECO:0000256" key="9">
    <source>
        <dbReference type="ARBA" id="ARBA00023121"/>
    </source>
</evidence>
<evidence type="ECO:0000256" key="10">
    <source>
        <dbReference type="ARBA" id="ARBA00023136"/>
    </source>
</evidence>
<feature type="transmembrane region" description="Helical" evidence="13">
    <location>
        <begin position="94"/>
        <end position="113"/>
    </location>
</feature>
<dbReference type="Pfam" id="PF10457">
    <property type="entry name" value="MENTAL"/>
    <property type="match status" value="1"/>
</dbReference>
<keyword evidence="9" id="KW-0446">Lipid-binding</keyword>
<dbReference type="InterPro" id="IPR029867">
    <property type="entry name" value="STARD3_MLN64_C"/>
</dbReference>
<accession>A0A673G168</accession>
<dbReference type="GO" id="GO:0031902">
    <property type="term" value="C:late endosome membrane"/>
    <property type="evidence" value="ECO:0007669"/>
    <property type="project" value="UniProtKB-SubCell"/>
</dbReference>
<keyword evidence="4" id="KW-0813">Transport</keyword>
<evidence type="ECO:0000256" key="6">
    <source>
        <dbReference type="ARBA" id="ARBA00022692"/>
    </source>
</evidence>
<reference evidence="16" key="1">
    <citation type="submission" date="2025-08" db="UniProtKB">
        <authorList>
            <consortium name="Ensembl"/>
        </authorList>
    </citation>
    <scope>IDENTIFICATION</scope>
</reference>
<protein>
    <recommendedName>
        <fullName evidence="3">StAR-related lipid transfer protein 3</fullName>
    </recommendedName>
    <alternativeName>
        <fullName evidence="11">START domain-containing protein 3</fullName>
    </alternativeName>
</protein>
<evidence type="ECO:0000256" key="7">
    <source>
        <dbReference type="ARBA" id="ARBA00022753"/>
    </source>
</evidence>
<evidence type="ECO:0000313" key="16">
    <source>
        <dbReference type="Ensembl" id="ENSSRHP00000005540.1"/>
    </source>
</evidence>
<dbReference type="GO" id="GO:0005789">
    <property type="term" value="C:endoplasmic reticulum membrane"/>
    <property type="evidence" value="ECO:0007669"/>
    <property type="project" value="TreeGrafter"/>
</dbReference>
<keyword evidence="7" id="KW-0967">Endosome</keyword>
<dbReference type="GO" id="GO:0140284">
    <property type="term" value="C:endoplasmic reticulum-endosome membrane contact site"/>
    <property type="evidence" value="ECO:0007669"/>
    <property type="project" value="TreeGrafter"/>
</dbReference>
<comment type="catalytic activity">
    <reaction evidence="12">
        <text>cholesterol(in) = cholesterol(out)</text>
        <dbReference type="Rhea" id="RHEA:39747"/>
        <dbReference type="ChEBI" id="CHEBI:16113"/>
    </reaction>
</comment>
<dbReference type="Proteomes" id="UP000472270">
    <property type="component" value="Unassembled WGS sequence"/>
</dbReference>
<dbReference type="PRINTS" id="PR00978">
    <property type="entry name" value="STARPROTEIN"/>
</dbReference>
<evidence type="ECO:0000256" key="4">
    <source>
        <dbReference type="ARBA" id="ARBA00022448"/>
    </source>
</evidence>